<dbReference type="AlphaFoldDB" id="A0A0C2W2U9"/>
<dbReference type="HOGENOM" id="CLU_051728_0_0_1"/>
<protein>
    <submittedName>
        <fullName evidence="1">Uncharacterized protein</fullName>
    </submittedName>
</protein>
<reference evidence="1 2" key="1">
    <citation type="submission" date="2014-04" db="EMBL/GenBank/DDBJ databases">
        <authorList>
            <consortium name="DOE Joint Genome Institute"/>
            <person name="Kuo A."/>
            <person name="Zuccaro A."/>
            <person name="Kohler A."/>
            <person name="Nagy L.G."/>
            <person name="Floudas D."/>
            <person name="Copeland A."/>
            <person name="Barry K.W."/>
            <person name="Cichocki N."/>
            <person name="Veneault-Fourrey C."/>
            <person name="LaButti K."/>
            <person name="Lindquist E.A."/>
            <person name="Lipzen A."/>
            <person name="Lundell T."/>
            <person name="Morin E."/>
            <person name="Murat C."/>
            <person name="Sun H."/>
            <person name="Tunlid A."/>
            <person name="Henrissat B."/>
            <person name="Grigoriev I.V."/>
            <person name="Hibbett D.S."/>
            <person name="Martin F."/>
            <person name="Nordberg H.P."/>
            <person name="Cantor M.N."/>
            <person name="Hua S.X."/>
        </authorList>
    </citation>
    <scope>NUCLEOTIDE SEQUENCE [LARGE SCALE GENOMIC DNA]</scope>
    <source>
        <strain evidence="1 2">MAFF 305830</strain>
    </source>
</reference>
<accession>A0A0C2W2U9</accession>
<dbReference type="EMBL" id="KN824407">
    <property type="protein sequence ID" value="KIM20813.1"/>
    <property type="molecule type" value="Genomic_DNA"/>
</dbReference>
<evidence type="ECO:0000313" key="2">
    <source>
        <dbReference type="Proteomes" id="UP000054097"/>
    </source>
</evidence>
<evidence type="ECO:0000313" key="1">
    <source>
        <dbReference type="EMBL" id="KIM20813.1"/>
    </source>
</evidence>
<sequence>MPAEISRVERSIAEIMPRIAKLKDAPSPDESHPGNLLDDLGVTSQKEQEALKVARQIDPSVVKASRFGSKENLLLDEDRKYRKAVWVQNNAVDRATSWYTKNIPPMLEMHQQRAEDIKSCIQNMLMREVLSEMSGSCSSSMHAIATFPSTAFISPRHDQVEQEKSNDLLRKADYMNPLDEFRPARPLIGLGPEGLPSVILRVIENFESSPNLSRDLPKHAVSFDAIFELERNCTESDLPALVRNYSRALQCEFLHALFWSDLPLLVITNSDAKQYSDGVPRGRMKSLLNRSIPSNRQEILCMMMELLELFKGIGYDNEFVYASRYLAHRWDSRNIIRSIWRKWDIANDSPLPDGVVRAWGRGSRISHPAKLLWKKTWEPYTPESI</sequence>
<dbReference type="Proteomes" id="UP000054097">
    <property type="component" value="Unassembled WGS sequence"/>
</dbReference>
<keyword evidence="2" id="KW-1185">Reference proteome</keyword>
<gene>
    <name evidence="1" type="ORF">M408DRAFT_30080</name>
</gene>
<name>A0A0C2W2U9_SERVB</name>
<organism evidence="1 2">
    <name type="scientific">Serendipita vermifera MAFF 305830</name>
    <dbReference type="NCBI Taxonomy" id="933852"/>
    <lineage>
        <taxon>Eukaryota</taxon>
        <taxon>Fungi</taxon>
        <taxon>Dikarya</taxon>
        <taxon>Basidiomycota</taxon>
        <taxon>Agaricomycotina</taxon>
        <taxon>Agaricomycetes</taxon>
        <taxon>Sebacinales</taxon>
        <taxon>Serendipitaceae</taxon>
        <taxon>Serendipita</taxon>
    </lineage>
</organism>
<reference evidence="2" key="2">
    <citation type="submission" date="2015-01" db="EMBL/GenBank/DDBJ databases">
        <title>Evolutionary Origins and Diversification of the Mycorrhizal Mutualists.</title>
        <authorList>
            <consortium name="DOE Joint Genome Institute"/>
            <consortium name="Mycorrhizal Genomics Consortium"/>
            <person name="Kohler A."/>
            <person name="Kuo A."/>
            <person name="Nagy L.G."/>
            <person name="Floudas D."/>
            <person name="Copeland A."/>
            <person name="Barry K.W."/>
            <person name="Cichocki N."/>
            <person name="Veneault-Fourrey C."/>
            <person name="LaButti K."/>
            <person name="Lindquist E.A."/>
            <person name="Lipzen A."/>
            <person name="Lundell T."/>
            <person name="Morin E."/>
            <person name="Murat C."/>
            <person name="Riley R."/>
            <person name="Ohm R."/>
            <person name="Sun H."/>
            <person name="Tunlid A."/>
            <person name="Henrissat B."/>
            <person name="Grigoriev I.V."/>
            <person name="Hibbett D.S."/>
            <person name="Martin F."/>
        </authorList>
    </citation>
    <scope>NUCLEOTIDE SEQUENCE [LARGE SCALE GENOMIC DNA]</scope>
    <source>
        <strain evidence="2">MAFF 305830</strain>
    </source>
</reference>
<proteinExistence type="predicted"/>